<gene>
    <name evidence="1" type="ORF">FZ040_05320</name>
</gene>
<name>A0A5D6W844_9FIRM</name>
<dbReference type="OrthoDB" id="9809324at2"/>
<comment type="caution">
    <text evidence="1">The sequence shown here is derived from an EMBL/GenBank/DDBJ whole genome shotgun (WGS) entry which is preliminary data.</text>
</comment>
<sequence>MKHAVVRITNLNLKNFKNVEWGDISFGKLENLEQRKGDICGLYGQNGSGKTAAIDALSLLQKLLLGNGLPDRAEEYIYKGKESAQVEVEFVVCGENFKYIFWYEYTLRFIDNKCRVYEEKLSYKDIKNNSHKKNAFYCSLFDGNDKYGPDNAYRKFIDNSNQRVVEFAVAKKMAANNGTSLLFSEDGYKIFSGNYMDETVSIGVKEIKYFARMKMFVITNKDNGIINMQFLIPINITRKNVHKIDKGIIPVSLQETSVIPLKMYEALVPSLKAINKVLEAIVPNMRVEVEDYGKQLLNDGMEGHKIELVSSRGTVRVPLRCESAGVIKIVSLLNAMVALYTDEAICLIVDELDSGIFEYLLGNLLQVLYKNCKGQLFFTSHNLRILETIGKESIKFTTVNPKRRYVSLVNVKETNNVRDTYLRSLSIGGQKEKLCEDIDIYSINRAFRMAGKDLSI</sequence>
<reference evidence="1 2" key="1">
    <citation type="submission" date="2019-08" db="EMBL/GenBank/DDBJ databases">
        <title>Selenomonas sp. mPRGC5 and Selenomonas sp. mPRGC8 isolated from ruminal fluid of dairy goat (Capra hircus).</title>
        <authorList>
            <person name="Poothong S."/>
            <person name="Nuengjamnong C."/>
            <person name="Tanasupawat S."/>
        </authorList>
    </citation>
    <scope>NUCLEOTIDE SEQUENCE [LARGE SCALE GENOMIC DNA]</scope>
    <source>
        <strain evidence="2">mPRGC5</strain>
    </source>
</reference>
<dbReference type="Gene3D" id="3.40.50.300">
    <property type="entry name" value="P-loop containing nucleotide triphosphate hydrolases"/>
    <property type="match status" value="1"/>
</dbReference>
<dbReference type="PANTHER" id="PTHR40396">
    <property type="entry name" value="ATPASE-LIKE PROTEIN"/>
    <property type="match status" value="1"/>
</dbReference>
<proteinExistence type="predicted"/>
<dbReference type="InterPro" id="IPR027417">
    <property type="entry name" value="P-loop_NTPase"/>
</dbReference>
<dbReference type="PANTHER" id="PTHR40396:SF1">
    <property type="entry name" value="ATPASE AAA-TYPE CORE DOMAIN-CONTAINING PROTEIN"/>
    <property type="match status" value="1"/>
</dbReference>
<protein>
    <submittedName>
        <fullName evidence="1">AAA family ATPase</fullName>
    </submittedName>
</protein>
<dbReference type="Proteomes" id="UP000323646">
    <property type="component" value="Unassembled WGS sequence"/>
</dbReference>
<organism evidence="1 2">
    <name type="scientific">Selenomonas ruminis</name>
    <dbReference type="NCBI Taxonomy" id="2593411"/>
    <lineage>
        <taxon>Bacteria</taxon>
        <taxon>Bacillati</taxon>
        <taxon>Bacillota</taxon>
        <taxon>Negativicutes</taxon>
        <taxon>Selenomonadales</taxon>
        <taxon>Selenomonadaceae</taxon>
        <taxon>Selenomonas</taxon>
    </lineage>
</organism>
<dbReference type="AlphaFoldDB" id="A0A5D6W844"/>
<dbReference type="EMBL" id="VTOY01000002">
    <property type="protein sequence ID" value="TYZ24137.1"/>
    <property type="molecule type" value="Genomic_DNA"/>
</dbReference>
<keyword evidence="2" id="KW-1185">Reference proteome</keyword>
<evidence type="ECO:0000313" key="2">
    <source>
        <dbReference type="Proteomes" id="UP000323646"/>
    </source>
</evidence>
<evidence type="ECO:0000313" key="1">
    <source>
        <dbReference type="EMBL" id="TYZ24137.1"/>
    </source>
</evidence>
<dbReference type="SUPFAM" id="SSF52540">
    <property type="entry name" value="P-loop containing nucleoside triphosphate hydrolases"/>
    <property type="match status" value="1"/>
</dbReference>
<accession>A0A5D6W844</accession>
<dbReference type="RefSeq" id="WP_149171041.1">
    <property type="nucleotide sequence ID" value="NZ_VTOY01000002.1"/>
</dbReference>